<keyword evidence="3" id="KW-1185">Reference proteome</keyword>
<feature type="compositionally biased region" description="Basic and acidic residues" evidence="1">
    <location>
        <begin position="160"/>
        <end position="176"/>
    </location>
</feature>
<feature type="region of interest" description="Disordered" evidence="1">
    <location>
        <begin position="1"/>
        <end position="178"/>
    </location>
</feature>
<dbReference type="PANTHER" id="PTHR34117">
    <property type="entry name" value="STYLE CELL-CYCLE INHIBITOR 1"/>
    <property type="match status" value="1"/>
</dbReference>
<evidence type="ECO:0000313" key="3">
    <source>
        <dbReference type="Proteomes" id="UP001530315"/>
    </source>
</evidence>
<reference evidence="2 3" key="1">
    <citation type="submission" date="2024-10" db="EMBL/GenBank/DDBJ databases">
        <title>Updated reference genomes for cyclostephanoid diatoms.</title>
        <authorList>
            <person name="Roberts W.R."/>
            <person name="Alverson A.J."/>
        </authorList>
    </citation>
    <scope>NUCLEOTIDE SEQUENCE [LARGE SCALE GENOMIC DNA]</scope>
    <source>
        <strain evidence="2 3">AJA276-08</strain>
    </source>
</reference>
<dbReference type="EMBL" id="JALLAZ020001672">
    <property type="protein sequence ID" value="KAL3768628.1"/>
    <property type="molecule type" value="Genomic_DNA"/>
</dbReference>
<evidence type="ECO:0000256" key="1">
    <source>
        <dbReference type="SAM" id="MobiDB-lite"/>
    </source>
</evidence>
<evidence type="ECO:0000313" key="2">
    <source>
        <dbReference type="EMBL" id="KAL3768628.1"/>
    </source>
</evidence>
<dbReference type="PANTHER" id="PTHR34117:SF1">
    <property type="entry name" value="STYLE CELL-CYCLE INHIBITOR 1"/>
    <property type="match status" value="1"/>
</dbReference>
<protein>
    <submittedName>
        <fullName evidence="2">Uncharacterized protein</fullName>
    </submittedName>
</protein>
<feature type="compositionally biased region" description="Basic and acidic residues" evidence="1">
    <location>
        <begin position="23"/>
        <end position="40"/>
    </location>
</feature>
<organism evidence="2 3">
    <name type="scientific">Stephanodiscus triporus</name>
    <dbReference type="NCBI Taxonomy" id="2934178"/>
    <lineage>
        <taxon>Eukaryota</taxon>
        <taxon>Sar</taxon>
        <taxon>Stramenopiles</taxon>
        <taxon>Ochrophyta</taxon>
        <taxon>Bacillariophyta</taxon>
        <taxon>Coscinodiscophyceae</taxon>
        <taxon>Thalassiosirophycidae</taxon>
        <taxon>Stephanodiscales</taxon>
        <taxon>Stephanodiscaceae</taxon>
        <taxon>Stephanodiscus</taxon>
    </lineage>
</organism>
<dbReference type="Proteomes" id="UP001530315">
    <property type="component" value="Unassembled WGS sequence"/>
</dbReference>
<feature type="compositionally biased region" description="Basic and acidic residues" evidence="1">
    <location>
        <begin position="47"/>
        <end position="80"/>
    </location>
</feature>
<accession>A0ABD3MXT0</accession>
<proteinExistence type="predicted"/>
<feature type="region of interest" description="Disordered" evidence="1">
    <location>
        <begin position="406"/>
        <end position="435"/>
    </location>
</feature>
<comment type="caution">
    <text evidence="2">The sequence shown here is derived from an EMBL/GenBank/DDBJ whole genome shotgun (WGS) entry which is preliminary data.</text>
</comment>
<feature type="compositionally biased region" description="Basic and acidic residues" evidence="1">
    <location>
        <begin position="424"/>
        <end position="435"/>
    </location>
</feature>
<name>A0ABD3MXT0_9STRA</name>
<feature type="compositionally biased region" description="Basic and acidic residues" evidence="1">
    <location>
        <begin position="315"/>
        <end position="340"/>
    </location>
</feature>
<gene>
    <name evidence="2" type="ORF">ACHAW5_004323</name>
</gene>
<feature type="compositionally biased region" description="Basic and acidic residues" evidence="1">
    <location>
        <begin position="347"/>
        <end position="390"/>
    </location>
</feature>
<feature type="region of interest" description="Disordered" evidence="1">
    <location>
        <begin position="315"/>
        <end position="392"/>
    </location>
</feature>
<feature type="compositionally biased region" description="Basic residues" evidence="1">
    <location>
        <begin position="138"/>
        <end position="147"/>
    </location>
</feature>
<feature type="compositionally biased region" description="Basic residues" evidence="1">
    <location>
        <begin position="81"/>
        <end position="99"/>
    </location>
</feature>
<feature type="compositionally biased region" description="Basic and acidic residues" evidence="1">
    <location>
        <begin position="110"/>
        <end position="137"/>
    </location>
</feature>
<sequence>MTTSDDDRPRKKSCNNDGSSGRGRHESSRERTRHAGDDGGRGGGRGGLDDEKLTEEEARLYAKAREFVKREEEDGRGDERRHRRHHRGHGKESKRRRRRGENCGDSIDGDASRRRGDGKERKRDRMDDRERREESTRHHGKKSKRGHHRDEGRRRHKKEEKHGPKKIEGSFKDKASPVDASKLVSMGDIVHETPSERLDAETNYFSHSSHLRLFLYRKYGIYFEDLTSTESHACFDEFTKSYNAGELEEAYYNPSGLLPQEALDQCSRTKHNWKFRTNRLEEQSLAMVRAGVKKQTEYNDEAAATGKVCAVIPSRSDRKADDTHHPPAHELATDIAARRQSDKRHRERIELANEEIHGISRPDRGWERDREKRKERSEKLHGAARDREGDAWGGIEMDDDAIYGASGIDGRRGRGGEEVSYEEAVARERQRRERKGGRLELLAKEAEKQKNMLEMLGLSGVKLGEKITIAPRKDTA</sequence>
<dbReference type="InterPro" id="IPR044688">
    <property type="entry name" value="SCI-1-like"/>
</dbReference>
<dbReference type="AlphaFoldDB" id="A0ABD3MXT0"/>